<dbReference type="InterPro" id="IPR054293">
    <property type="entry name" value="DUF7029"/>
</dbReference>
<keyword evidence="1" id="KW-0732">Signal</keyword>
<gene>
    <name evidence="4" type="ORF">H072_910</name>
</gene>
<evidence type="ECO:0000259" key="3">
    <source>
        <dbReference type="Pfam" id="PF23865"/>
    </source>
</evidence>
<name>S8CBM0_DACHA</name>
<keyword evidence="5" id="KW-1185">Reference proteome</keyword>
<organism evidence="4 5">
    <name type="scientific">Dactylellina haptotyla (strain CBS 200.50)</name>
    <name type="common">Nematode-trapping fungus</name>
    <name type="synonym">Monacrosporium haptotylum</name>
    <dbReference type="NCBI Taxonomy" id="1284197"/>
    <lineage>
        <taxon>Eukaryota</taxon>
        <taxon>Fungi</taxon>
        <taxon>Dikarya</taxon>
        <taxon>Ascomycota</taxon>
        <taxon>Pezizomycotina</taxon>
        <taxon>Orbiliomycetes</taxon>
        <taxon>Orbiliales</taxon>
        <taxon>Orbiliaceae</taxon>
        <taxon>Dactylellina</taxon>
    </lineage>
</organism>
<comment type="caution">
    <text evidence="4">The sequence shown here is derived from an EMBL/GenBank/DDBJ whole genome shotgun (WGS) entry which is preliminary data.</text>
</comment>
<reference evidence="4 5" key="1">
    <citation type="journal article" date="2013" name="PLoS Genet.">
        <title>Genomic mechanisms accounting for the adaptation to parasitism in nematode-trapping fungi.</title>
        <authorList>
            <person name="Meerupati T."/>
            <person name="Andersson K.M."/>
            <person name="Friman E."/>
            <person name="Kumar D."/>
            <person name="Tunlid A."/>
            <person name="Ahren D."/>
        </authorList>
    </citation>
    <scope>NUCLEOTIDE SEQUENCE [LARGE SCALE GENOMIC DNA]</scope>
    <source>
        <strain evidence="4 5">CBS 200.50</strain>
    </source>
</reference>
<evidence type="ECO:0000256" key="1">
    <source>
        <dbReference type="SAM" id="SignalP"/>
    </source>
</evidence>
<evidence type="ECO:0000313" key="4">
    <source>
        <dbReference type="EMBL" id="EPS45077.1"/>
    </source>
</evidence>
<feature type="domain" description="DUF7029" evidence="2">
    <location>
        <begin position="107"/>
        <end position="207"/>
    </location>
</feature>
<evidence type="ECO:0000313" key="5">
    <source>
        <dbReference type="Proteomes" id="UP000015100"/>
    </source>
</evidence>
<reference evidence="5" key="2">
    <citation type="submission" date="2013-04" db="EMBL/GenBank/DDBJ databases">
        <title>Genomic mechanisms accounting for the adaptation to parasitism in nematode-trapping fungi.</title>
        <authorList>
            <person name="Ahren D.G."/>
        </authorList>
    </citation>
    <scope>NUCLEOTIDE SEQUENCE [LARGE SCALE GENOMIC DNA]</scope>
    <source>
        <strain evidence="5">CBS 200.50</strain>
    </source>
</reference>
<proteinExistence type="predicted"/>
<evidence type="ECO:0000259" key="2">
    <source>
        <dbReference type="Pfam" id="PF22974"/>
    </source>
</evidence>
<dbReference type="Gene3D" id="3.50.4.10">
    <property type="entry name" value="Hepatocyte Growth Factor"/>
    <property type="match status" value="1"/>
</dbReference>
<feature type="signal peptide" evidence="1">
    <location>
        <begin position="1"/>
        <end position="20"/>
    </location>
</feature>
<dbReference type="Pfam" id="PF22974">
    <property type="entry name" value="DUF7029"/>
    <property type="match status" value="1"/>
</dbReference>
<dbReference type="Proteomes" id="UP000015100">
    <property type="component" value="Unassembled WGS sequence"/>
</dbReference>
<feature type="domain" description="DUF7223" evidence="3">
    <location>
        <begin position="622"/>
        <end position="857"/>
    </location>
</feature>
<dbReference type="Pfam" id="PF23865">
    <property type="entry name" value="DUF7223"/>
    <property type="match status" value="1"/>
</dbReference>
<dbReference type="OrthoDB" id="3515070at2759"/>
<dbReference type="AlphaFoldDB" id="S8CBM0"/>
<accession>S8CBM0</accession>
<sequence length="1242" mass="136720">MLRWFQSYILFAALSITSNAIPYPGGGANGTINGTKTFNSVYPDSGSRNRQTSLSNTAKATYVPAVHWDLDREDLEHLRPNHNITFMYAHPEANISSGLVHAAFTNFKFKYPVVPLEHSSHVDDVSCTGTSSLQIKFLTKEAYEVALKWWPQNNFILAGHGYHSCDSVLGLEDRFWAHVSTVEYSDKDRTAYCRISHVSIKDAAETLDLTWGAHVSNQKVKNTNTASRVKSKRSFKLQKGTGEPPIYRYKVARAVTKNGPELAKRAACNRDNLFRSMLTSTQLASSFCSEYLFTSGTKTIISSVTVTSNPLPILSVSTIVKSVQEKKTVTITSIPKKVVLKTASMDTTETLNEDVTRVVTVSDTLTTSVSMKFKRAVFPAVWLTYAPSAITSACSCAVSVAMPQQTVTVQKVLPPKTITTKTTLVSTYTVTLQPTKVLATQTITSTVSTDVRTYKTVITSYKVSATTLIVQTVTVPIYPSYTGPTVPDFDVTDLEKLGDFDEMLDDTLGYMNTDDSAFWESFAPGLLPSTAGLMKRFFLDDIVDAVVDNVFRPIGDFFVDLGNAIVVGVKAIVSLIPPIPITPLYFNFGVDIDPAYLDYDWSEADTPFGDGVEMFAIPQSFGLYCVDCEMKAHFYALGTFSYHLGSNTITRGIVEFNTQFYLSLQFAFVIKDGVEREWEKTLLEAPIGGLVIPQIVTIGPSVELSIGAEASASIYGGVLTGFVYDWSPAVKFDFIDLKNSYLRGNVLPSIKDVFKIQAGITAKAEAFTLFKVNFGINFFKGALEIGASINNQPGVEAEMQYVIASAGDQEDDDDECDGVSVGISFKNEIFLGFDFFDTKFKLPFYTYKKPLMDECLTLDAGSSLSTSTTSTITSVPPAATISTSTAASSTTILPAARINLESRNVFEAYCPEYNGKLVTNNGQKLINDVLAGGSAAAETSIHYLVTCGLDAEHKGGFITSQQTTIGGSWAACKAVVNNNKCYFGAVLYPARGYCELLQQGDIADTFNSSLLWETDLRGYETQTITRMYRQLFSATEGSQLLYPQFRMAYDYKPNPNIGFVIMTNIDFIGGNITSVRADNMAKCIDACIEYVGDLQCVAVTFMQDTKYTFMAATPGTCYFKYEATIEAMNVNWNSGSTQLRNWTWSAYSGNLGLKPKNAAVCPGRDRQYYTTANLKTYYIRCDTAIWGWTASVQDVPDFNSCVELCSKTTGCVAATWWHADDKKCYLKNGFDARSLQVRVYIN</sequence>
<protein>
    <recommendedName>
        <fullName evidence="6">Apple domain-containing protein</fullName>
    </recommendedName>
</protein>
<dbReference type="HOGENOM" id="CLU_266572_0_0_1"/>
<evidence type="ECO:0008006" key="6">
    <source>
        <dbReference type="Google" id="ProtNLM"/>
    </source>
</evidence>
<dbReference type="InterPro" id="IPR055647">
    <property type="entry name" value="DUF7223"/>
</dbReference>
<dbReference type="EMBL" id="AQGS01000023">
    <property type="protein sequence ID" value="EPS45077.1"/>
    <property type="molecule type" value="Genomic_DNA"/>
</dbReference>
<feature type="chain" id="PRO_5004549002" description="Apple domain-containing protein" evidence="1">
    <location>
        <begin position="21"/>
        <end position="1242"/>
    </location>
</feature>